<dbReference type="EMBL" id="BSTJ01000008">
    <property type="protein sequence ID" value="GLY77970.1"/>
    <property type="molecule type" value="Genomic_DNA"/>
</dbReference>
<evidence type="ECO:0000313" key="2">
    <source>
        <dbReference type="Proteomes" id="UP001165135"/>
    </source>
</evidence>
<name>A0A9W6RMR9_9ACTN</name>
<dbReference type="Proteomes" id="UP001165135">
    <property type="component" value="Unassembled WGS sequence"/>
</dbReference>
<reference evidence="1" key="1">
    <citation type="submission" date="2023-03" db="EMBL/GenBank/DDBJ databases">
        <title>Actinoallomurus iriomotensis NBRC 103681.</title>
        <authorList>
            <person name="Ichikawa N."/>
            <person name="Sato H."/>
            <person name="Tonouchi N."/>
        </authorList>
    </citation>
    <scope>NUCLEOTIDE SEQUENCE</scope>
    <source>
        <strain evidence="1">NBRC 103681</strain>
    </source>
</reference>
<accession>A0A9W6RMR9</accession>
<dbReference type="AlphaFoldDB" id="A0A9W6RMR9"/>
<organism evidence="1 2">
    <name type="scientific">Actinoallomurus iriomotensis</name>
    <dbReference type="NCBI Taxonomy" id="478107"/>
    <lineage>
        <taxon>Bacteria</taxon>
        <taxon>Bacillati</taxon>
        <taxon>Actinomycetota</taxon>
        <taxon>Actinomycetes</taxon>
        <taxon>Streptosporangiales</taxon>
        <taxon>Thermomonosporaceae</taxon>
        <taxon>Actinoallomurus</taxon>
    </lineage>
</organism>
<proteinExistence type="predicted"/>
<sequence>MRHSVIPASMTFAAAVDRHLRVIRILTGTGCKNDPMVVVDPVTAFRTVAVARGRNGGMAAISLAELSDKVPTTVRAYRNGRLVGQIALNRPVPTAPPPSPPPPTPVVRTVCAKPIPGVPQPMICTLRTFPPDATDW</sequence>
<protein>
    <submittedName>
        <fullName evidence="1">Uncharacterized protein</fullName>
    </submittedName>
</protein>
<evidence type="ECO:0000313" key="1">
    <source>
        <dbReference type="EMBL" id="GLY77970.1"/>
    </source>
</evidence>
<gene>
    <name evidence="1" type="ORF">Airi01_062370</name>
</gene>
<comment type="caution">
    <text evidence="1">The sequence shown here is derived from an EMBL/GenBank/DDBJ whole genome shotgun (WGS) entry which is preliminary data.</text>
</comment>